<dbReference type="InterPro" id="IPR003560">
    <property type="entry name" value="DHB_DH"/>
</dbReference>
<dbReference type="EMBL" id="OBDO01000003">
    <property type="protein sequence ID" value="SNX96043.1"/>
    <property type="molecule type" value="Genomic_DNA"/>
</dbReference>
<name>A0A285EB10_9ACTN</name>
<sequence>MDKKVIVVGGASGVGAACVRSLAAAGASVVSLDLAEETGTAVAEAAGQRFLRCDTTDRDEVFSVVDQAAGNLGGLDALVHVAGILVQGPAEELTDEDWARAMDVNARGPMLTNQAAFPHLKKGERSSIANFASSAALTAYPNGAAYAASKGAVTAWTRSIAVEWAPFGIRANVIHPSAATPMLEKHRNKLSEEEKVAYDELIRQKVPLGGTFGDPDRDIAPVITFLVSDGARFMTGQNIAVNGGYYI</sequence>
<dbReference type="PROSITE" id="PS51257">
    <property type="entry name" value="PROKAR_LIPOPROTEIN"/>
    <property type="match status" value="1"/>
</dbReference>
<dbReference type="CDD" id="cd05233">
    <property type="entry name" value="SDR_c"/>
    <property type="match status" value="1"/>
</dbReference>
<protein>
    <submittedName>
        <fullName evidence="3">NAD(P)-dependent dehydrogenase, short-chain alcohol dehydrogenase family</fullName>
    </submittedName>
</protein>
<dbReference type="InterPro" id="IPR020904">
    <property type="entry name" value="Sc_DH/Rdtase_CS"/>
</dbReference>
<evidence type="ECO:0000313" key="3">
    <source>
        <dbReference type="EMBL" id="SNX96043.1"/>
    </source>
</evidence>
<dbReference type="Gene3D" id="3.40.50.720">
    <property type="entry name" value="NAD(P)-binding Rossmann-like Domain"/>
    <property type="match status" value="1"/>
</dbReference>
<dbReference type="GO" id="GO:0019290">
    <property type="term" value="P:siderophore biosynthetic process"/>
    <property type="evidence" value="ECO:0007669"/>
    <property type="project" value="InterPro"/>
</dbReference>
<comment type="similarity">
    <text evidence="1">Belongs to the short-chain dehydrogenases/reductases (SDR) family.</text>
</comment>
<evidence type="ECO:0000256" key="2">
    <source>
        <dbReference type="ARBA" id="ARBA00023002"/>
    </source>
</evidence>
<dbReference type="FunFam" id="3.40.50.720:FF:000084">
    <property type="entry name" value="Short-chain dehydrogenase reductase"/>
    <property type="match status" value="1"/>
</dbReference>
<dbReference type="InterPro" id="IPR036291">
    <property type="entry name" value="NAD(P)-bd_dom_sf"/>
</dbReference>
<proteinExistence type="inferred from homology"/>
<dbReference type="AlphaFoldDB" id="A0A285EB10"/>
<dbReference type="GO" id="GO:0008667">
    <property type="term" value="F:2,3-dihydro-2,3-dihydroxybenzoate dehydrogenase activity"/>
    <property type="evidence" value="ECO:0007669"/>
    <property type="project" value="InterPro"/>
</dbReference>
<dbReference type="PROSITE" id="PS00061">
    <property type="entry name" value="ADH_SHORT"/>
    <property type="match status" value="1"/>
</dbReference>
<dbReference type="InterPro" id="IPR002347">
    <property type="entry name" value="SDR_fam"/>
</dbReference>
<dbReference type="PANTHER" id="PTHR24321:SF8">
    <property type="entry name" value="ESTRADIOL 17-BETA-DEHYDROGENASE 8-RELATED"/>
    <property type="match status" value="1"/>
</dbReference>
<evidence type="ECO:0000256" key="1">
    <source>
        <dbReference type="ARBA" id="ARBA00006484"/>
    </source>
</evidence>
<dbReference type="OrthoDB" id="4380821at2"/>
<dbReference type="PANTHER" id="PTHR24321">
    <property type="entry name" value="DEHYDROGENASES, SHORT CHAIN"/>
    <property type="match status" value="1"/>
</dbReference>
<dbReference type="RefSeq" id="WP_097206069.1">
    <property type="nucleotide sequence ID" value="NZ_JACHXB010000004.1"/>
</dbReference>
<dbReference type="PRINTS" id="PR01397">
    <property type="entry name" value="DHBDHDRGNASE"/>
</dbReference>
<dbReference type="PRINTS" id="PR00080">
    <property type="entry name" value="SDRFAMILY"/>
</dbReference>
<dbReference type="Pfam" id="PF13561">
    <property type="entry name" value="adh_short_C2"/>
    <property type="match status" value="1"/>
</dbReference>
<gene>
    <name evidence="3" type="ORF">SAMN06893097_103212</name>
</gene>
<keyword evidence="4" id="KW-1185">Reference proteome</keyword>
<keyword evidence="2" id="KW-0560">Oxidoreductase</keyword>
<accession>A0A285EB10</accession>
<dbReference type="Proteomes" id="UP000219514">
    <property type="component" value="Unassembled WGS sequence"/>
</dbReference>
<evidence type="ECO:0000313" key="4">
    <source>
        <dbReference type="Proteomes" id="UP000219514"/>
    </source>
</evidence>
<reference evidence="3 4" key="1">
    <citation type="submission" date="2017-09" db="EMBL/GenBank/DDBJ databases">
        <authorList>
            <person name="Ehlers B."/>
            <person name="Leendertz F.H."/>
        </authorList>
    </citation>
    <scope>NUCLEOTIDE SEQUENCE [LARGE SCALE GENOMIC DNA]</scope>
    <source>
        <strain evidence="3 4">DSM 46844</strain>
    </source>
</reference>
<organism evidence="3 4">
    <name type="scientific">Geodermatophilus sabuli</name>
    <dbReference type="NCBI Taxonomy" id="1564158"/>
    <lineage>
        <taxon>Bacteria</taxon>
        <taxon>Bacillati</taxon>
        <taxon>Actinomycetota</taxon>
        <taxon>Actinomycetes</taxon>
        <taxon>Geodermatophilales</taxon>
        <taxon>Geodermatophilaceae</taxon>
        <taxon>Geodermatophilus</taxon>
    </lineage>
</organism>
<dbReference type="SUPFAM" id="SSF51735">
    <property type="entry name" value="NAD(P)-binding Rossmann-fold domains"/>
    <property type="match status" value="1"/>
</dbReference>